<evidence type="ECO:0000313" key="1">
    <source>
        <dbReference type="EMBL" id="QPL53940.1"/>
    </source>
</evidence>
<sequence>MKILYKYVENPNFILKDGYIRASQLCALNDPFEGNYCEEGLSKLAEEIKFGYGIVTNLREFVENNKHKIGIVCLTESKENLLMWSHYAKEHKGCVIGFIVSSKHETEPFHLFDNLFEHDNFEIVPSPFNGAFEAVSYRKQPRYRIDSFDCDYSNFHEEQILYEIFQRKSDEWIYEKEHRAILRLSQADKVILTEEALLTHRDPSHFLEMANDLKCYEKVKNEHHFLLEKISDRCERGAMADALENFSKRRDALYLFKLNKSSIRSITYGYNCSLIDSACEFKEIFPTRFFEHWQTCLNKTSYTLDFKEIDFI</sequence>
<proteinExistence type="predicted"/>
<dbReference type="AlphaFoldDB" id="A0AAJ4IBQ3"/>
<dbReference type="EMBL" id="CP065217">
    <property type="protein sequence ID" value="QPL53940.1"/>
    <property type="molecule type" value="Genomic_DNA"/>
</dbReference>
<gene>
    <name evidence="1" type="ORF">I3X05_01850</name>
</gene>
<evidence type="ECO:0000313" key="2">
    <source>
        <dbReference type="Proteomes" id="UP000594435"/>
    </source>
</evidence>
<accession>A0AAJ4IBQ3</accession>
<reference evidence="1 2" key="1">
    <citation type="submission" date="2020-11" db="EMBL/GenBank/DDBJ databases">
        <title>Complete and Circularized Genome Assembly of a human isolate of Vibrio navarrensis biotype pommerensis with MiSeq and MinION Sequence Data.</title>
        <authorList>
            <person name="Schwartz K."/>
            <person name="Borowiak M."/>
            <person name="Deneke C."/>
            <person name="Balau V."/>
            <person name="Metelmann C."/>
            <person name="Strauch E."/>
        </authorList>
    </citation>
    <scope>NUCLEOTIDE SEQUENCE [LARGE SCALE GENOMIC DNA]</scope>
    <source>
        <strain evidence="1 2">20-VB00237</strain>
    </source>
</reference>
<protein>
    <submittedName>
        <fullName evidence="1">DUF2971 domain-containing protein</fullName>
    </submittedName>
</protein>
<organism evidence="1 2">
    <name type="scientific">Vibrio navarrensis</name>
    <dbReference type="NCBI Taxonomy" id="29495"/>
    <lineage>
        <taxon>Bacteria</taxon>
        <taxon>Pseudomonadati</taxon>
        <taxon>Pseudomonadota</taxon>
        <taxon>Gammaproteobacteria</taxon>
        <taxon>Vibrionales</taxon>
        <taxon>Vibrionaceae</taxon>
        <taxon>Vibrio</taxon>
    </lineage>
</organism>
<dbReference type="InterPro" id="IPR021352">
    <property type="entry name" value="DUF2971"/>
</dbReference>
<name>A0AAJ4IBQ3_9VIBR</name>
<dbReference type="Proteomes" id="UP000594435">
    <property type="component" value="Chromosome 1"/>
</dbReference>
<dbReference type="Pfam" id="PF11185">
    <property type="entry name" value="DUF2971"/>
    <property type="match status" value="1"/>
</dbReference>
<dbReference type="RefSeq" id="WP_045569847.1">
    <property type="nucleotide sequence ID" value="NZ_CP065217.1"/>
</dbReference>